<dbReference type="EC" id="3.4.19.12" evidence="3"/>
<gene>
    <name evidence="6" type="ORF">GAYE_SCF7681MG7021</name>
</gene>
<reference evidence="6 7" key="1">
    <citation type="submission" date="2022-07" db="EMBL/GenBank/DDBJ databases">
        <title>Genome-wide signatures of adaptation to extreme environments.</title>
        <authorList>
            <person name="Cho C.H."/>
            <person name="Yoon H.S."/>
        </authorList>
    </citation>
    <scope>NUCLEOTIDE SEQUENCE [LARGE SCALE GENOMIC DNA]</scope>
    <source>
        <strain evidence="6 7">108.79 E11</strain>
    </source>
</reference>
<feature type="compositionally biased region" description="Low complexity" evidence="4">
    <location>
        <begin position="45"/>
        <end position="56"/>
    </location>
</feature>
<evidence type="ECO:0000313" key="6">
    <source>
        <dbReference type="EMBL" id="KAK4529071.1"/>
    </source>
</evidence>
<evidence type="ECO:0000256" key="2">
    <source>
        <dbReference type="ARBA" id="ARBA00022801"/>
    </source>
</evidence>
<keyword evidence="3" id="KW-0788">Thiol protease</keyword>
<evidence type="ECO:0000256" key="1">
    <source>
        <dbReference type="ARBA" id="ARBA00000707"/>
    </source>
</evidence>
<name>A0AAV9IPI3_9RHOD</name>
<evidence type="ECO:0000256" key="4">
    <source>
        <dbReference type="SAM" id="MobiDB-lite"/>
    </source>
</evidence>
<dbReference type="AlphaFoldDB" id="A0AAV9IPI3"/>
<feature type="domain" description="OTU" evidence="5">
    <location>
        <begin position="312"/>
        <end position="457"/>
    </location>
</feature>
<dbReference type="EMBL" id="JANCYU010000075">
    <property type="protein sequence ID" value="KAK4529071.1"/>
    <property type="molecule type" value="Genomic_DNA"/>
</dbReference>
<dbReference type="GO" id="GO:0004843">
    <property type="term" value="F:cysteine-type deubiquitinase activity"/>
    <property type="evidence" value="ECO:0007669"/>
    <property type="project" value="UniProtKB-UniRule"/>
</dbReference>
<accession>A0AAV9IPI3</accession>
<dbReference type="Pfam" id="PF02338">
    <property type="entry name" value="OTU"/>
    <property type="match status" value="1"/>
</dbReference>
<dbReference type="GO" id="GO:0005829">
    <property type="term" value="C:cytosol"/>
    <property type="evidence" value="ECO:0007669"/>
    <property type="project" value="TreeGrafter"/>
</dbReference>
<organism evidence="6 7">
    <name type="scientific">Galdieria yellowstonensis</name>
    <dbReference type="NCBI Taxonomy" id="3028027"/>
    <lineage>
        <taxon>Eukaryota</taxon>
        <taxon>Rhodophyta</taxon>
        <taxon>Bangiophyceae</taxon>
        <taxon>Galdieriales</taxon>
        <taxon>Galdieriaceae</taxon>
        <taxon>Galdieria</taxon>
    </lineage>
</organism>
<dbReference type="PANTHER" id="PTHR13312:SF6">
    <property type="entry name" value="UBIQUITIN THIOESTERASE OTU"/>
    <property type="match status" value="1"/>
</dbReference>
<dbReference type="Proteomes" id="UP001300502">
    <property type="component" value="Unassembled WGS sequence"/>
</dbReference>
<dbReference type="CDD" id="cd22746">
    <property type="entry name" value="OTU_plant_OTU3_4-like"/>
    <property type="match status" value="1"/>
</dbReference>
<keyword evidence="3" id="KW-0963">Cytoplasm</keyword>
<dbReference type="PROSITE" id="PS50802">
    <property type="entry name" value="OTU"/>
    <property type="match status" value="1"/>
</dbReference>
<dbReference type="InterPro" id="IPR038765">
    <property type="entry name" value="Papain-like_cys_pep_sf"/>
</dbReference>
<protein>
    <recommendedName>
        <fullName evidence="3">Ubiquitin thioesterase OTU</fullName>
        <ecNumber evidence="3">3.4.19.12</ecNumber>
    </recommendedName>
</protein>
<keyword evidence="2 3" id="KW-0378">Hydrolase</keyword>
<feature type="compositionally biased region" description="Basic residues" evidence="4">
    <location>
        <begin position="24"/>
        <end position="38"/>
    </location>
</feature>
<proteinExistence type="predicted"/>
<dbReference type="GO" id="GO:0005634">
    <property type="term" value="C:nucleus"/>
    <property type="evidence" value="ECO:0007669"/>
    <property type="project" value="TreeGrafter"/>
</dbReference>
<sequence length="468" mass="53735">MQYYSLEQDIKPGCSDFISVCTGKSHRHKTTTRPKRYPKPPPPIYSSSRESQSSDSYTVPTMRDILANVKLTEAQIRSLWSRTEKEDNKTDTDVTDVLIEIKSLQDEIRDKVQQLSQAKAGTYSLKGIPSEDIEQVLKYFTETEQRLGEYVQMLSCQLDRFEDDAKEILIQLSQDKEVSFSDDLPRNMRELMLSFRIFKERWNPLMDAFLLEKMSRIDEDLKEARRQLESIYGIQGGSPSRSSWDILLQNARSKSLDLLAKQYANNNSVEEDKVVHNGGKESSSQKKSFASMLYDSGTPKRQENVVQVSRKLRRCSVMGDGRCLFRAVAKGRAYAIGIDNLWSEKVEKEEADKLRRRVVAELKKRKDLLTEFCVVEGNFEDYVQNIAKTYTYAGEPELLLLASILHMPIAVYVYAPHAVSMDSGPFRQIQLYGRQFRGEPLHLLYSDGMHYDLLLPNDLNNNNSNARG</sequence>
<comment type="caution">
    <text evidence="6">The sequence shown here is derived from an EMBL/GenBank/DDBJ whole genome shotgun (WGS) entry which is preliminary data.</text>
</comment>
<evidence type="ECO:0000256" key="3">
    <source>
        <dbReference type="RuleBase" id="RU367104"/>
    </source>
</evidence>
<comment type="subcellular location">
    <subcellularLocation>
        <location evidence="3">Cytoplasm</location>
    </subcellularLocation>
</comment>
<evidence type="ECO:0000259" key="5">
    <source>
        <dbReference type="PROSITE" id="PS50802"/>
    </source>
</evidence>
<dbReference type="SUPFAM" id="SSF54001">
    <property type="entry name" value="Cysteine proteinases"/>
    <property type="match status" value="1"/>
</dbReference>
<keyword evidence="3" id="KW-0833">Ubl conjugation pathway</keyword>
<evidence type="ECO:0000313" key="7">
    <source>
        <dbReference type="Proteomes" id="UP001300502"/>
    </source>
</evidence>
<feature type="region of interest" description="Disordered" evidence="4">
    <location>
        <begin position="23"/>
        <end position="58"/>
    </location>
</feature>
<dbReference type="Gene3D" id="3.90.70.80">
    <property type="match status" value="1"/>
</dbReference>
<comment type="function">
    <text evidence="3">Hydrolase that can remove conjugated ubiquitin from proteins and may therefore play an important regulatory role at the level of protein turnover by preventing degradation.</text>
</comment>
<dbReference type="PANTHER" id="PTHR13312">
    <property type="entry name" value="HIV-INDUCED PROTEIN-7-LIKE PROTEASE"/>
    <property type="match status" value="1"/>
</dbReference>
<dbReference type="GO" id="GO:0030968">
    <property type="term" value="P:endoplasmic reticulum unfolded protein response"/>
    <property type="evidence" value="ECO:0007669"/>
    <property type="project" value="TreeGrafter"/>
</dbReference>
<keyword evidence="3" id="KW-0645">Protease</keyword>
<dbReference type="InterPro" id="IPR003323">
    <property type="entry name" value="OTU_dom"/>
</dbReference>
<comment type="catalytic activity">
    <reaction evidence="1 3">
        <text>Thiol-dependent hydrolysis of ester, thioester, amide, peptide and isopeptide bonds formed by the C-terminal Gly of ubiquitin (a 76-residue protein attached to proteins as an intracellular targeting signal).</text>
        <dbReference type="EC" id="3.4.19.12"/>
    </reaction>
</comment>
<dbReference type="GO" id="GO:0016579">
    <property type="term" value="P:protein deubiquitination"/>
    <property type="evidence" value="ECO:0007669"/>
    <property type="project" value="TreeGrafter"/>
</dbReference>
<keyword evidence="7" id="KW-1185">Reference proteome</keyword>
<dbReference type="GO" id="GO:0036503">
    <property type="term" value="P:ERAD pathway"/>
    <property type="evidence" value="ECO:0007669"/>
    <property type="project" value="TreeGrafter"/>
</dbReference>